<evidence type="ECO:0000256" key="1">
    <source>
        <dbReference type="ARBA" id="ARBA00007673"/>
    </source>
</evidence>
<dbReference type="PANTHER" id="PTHR43709:SF3">
    <property type="entry name" value="ISOMERASE YBHH-RELATED"/>
    <property type="match status" value="1"/>
</dbReference>
<protein>
    <submittedName>
        <fullName evidence="3">4-oxalomesaconate tautomerase</fullName>
    </submittedName>
</protein>
<organism evidence="3 4">
    <name type="scientific">Parazoarcus communis</name>
    <dbReference type="NCBI Taxonomy" id="41977"/>
    <lineage>
        <taxon>Bacteria</taxon>
        <taxon>Pseudomonadati</taxon>
        <taxon>Pseudomonadota</taxon>
        <taxon>Betaproteobacteria</taxon>
        <taxon>Rhodocyclales</taxon>
        <taxon>Zoogloeaceae</taxon>
        <taxon>Parazoarcus</taxon>
    </lineage>
</organism>
<evidence type="ECO:0000256" key="2">
    <source>
        <dbReference type="ARBA" id="ARBA00023235"/>
    </source>
</evidence>
<dbReference type="NCBIfam" id="NF033377">
    <property type="entry name" value="OMA_tautomer"/>
    <property type="match status" value="1"/>
</dbReference>
<dbReference type="RefSeq" id="WP_108948020.1">
    <property type="nucleotide sequence ID" value="NZ_CP022187.1"/>
</dbReference>
<evidence type="ECO:0000313" key="3">
    <source>
        <dbReference type="EMBL" id="AWI74312.1"/>
    </source>
</evidence>
<dbReference type="PANTHER" id="PTHR43709">
    <property type="entry name" value="ACONITATE ISOMERASE-RELATED"/>
    <property type="match status" value="1"/>
</dbReference>
<dbReference type="AlphaFoldDB" id="A0A2U8GL52"/>
<proteinExistence type="inferred from homology"/>
<dbReference type="Proteomes" id="UP000244930">
    <property type="component" value="Chromosome"/>
</dbReference>
<keyword evidence="2" id="KW-0413">Isomerase</keyword>
<dbReference type="KEGG" id="acom:CEW83_03000"/>
<sequence length="365" mass="37889">MLKTIRCTLMRGGTSKGPYFQAHDLPAEPAERDRVLLAAMGSPHIRQVDGIGGGDTLSSKAVVVSPSSREGIDIEYLFAQVSVDQSTVDTMPNCGNMLAGVGPYAIENGLVKAGDPVTTLRILNRNTGKVVEAIVQTPGGKVSYEGDTRIDGVPGSGAPIVLNFLDAAGAKTGRLFPTGNRIDVVDGIAVTCIDFASPLVFVAAESLGRIGHESKQVLDADTGLKARLEKIRLEIGRRAGLGDVSASVLPKIALVATPERDGSITSRYFTPWTCHSAFAVTGALCLAAACSIEGTVPAAYARRNAADPNLITIEHPAGGLSIRMGPAADSTPENPEFAVAGLVRTARPLFIGVVHVPMTAAGLAA</sequence>
<dbReference type="InterPro" id="IPR047687">
    <property type="entry name" value="OMA_tautomer-like"/>
</dbReference>
<gene>
    <name evidence="3" type="ORF">CEW83_03000</name>
</gene>
<dbReference type="Gene3D" id="3.10.310.10">
    <property type="entry name" value="Diaminopimelate Epimerase, Chain A, domain 1"/>
    <property type="match status" value="2"/>
</dbReference>
<accession>A0A2U8GL52</accession>
<dbReference type="SUPFAM" id="SSF54506">
    <property type="entry name" value="Diaminopimelate epimerase-like"/>
    <property type="match status" value="2"/>
</dbReference>
<dbReference type="GO" id="GO:0016853">
    <property type="term" value="F:isomerase activity"/>
    <property type="evidence" value="ECO:0007669"/>
    <property type="project" value="UniProtKB-KW"/>
</dbReference>
<evidence type="ECO:0000313" key="4">
    <source>
        <dbReference type="Proteomes" id="UP000244930"/>
    </source>
</evidence>
<dbReference type="InterPro" id="IPR007400">
    <property type="entry name" value="PrpF-like"/>
</dbReference>
<reference evidence="3 4" key="1">
    <citation type="submission" date="2017-06" db="EMBL/GenBank/DDBJ databases">
        <title>Azoarcus.</title>
        <authorList>
            <person name="Woo J.-H."/>
            <person name="Kim H.-S."/>
        </authorList>
    </citation>
    <scope>NUCLEOTIDE SEQUENCE [LARGE SCALE GENOMIC DNA]</scope>
    <source>
        <strain evidence="3 4">TSPY31</strain>
    </source>
</reference>
<comment type="similarity">
    <text evidence="1">Belongs to the PrpF family.</text>
</comment>
<dbReference type="Pfam" id="PF04303">
    <property type="entry name" value="PrpF"/>
    <property type="match status" value="1"/>
</dbReference>
<name>A0A2U8GL52_9RHOO</name>
<keyword evidence="4" id="KW-1185">Reference proteome</keyword>
<dbReference type="EMBL" id="CP022187">
    <property type="protein sequence ID" value="AWI74312.1"/>
    <property type="molecule type" value="Genomic_DNA"/>
</dbReference>